<name>A0ABM1BVC8_LIMPO</name>
<organism evidence="3 4">
    <name type="scientific">Limulus polyphemus</name>
    <name type="common">Atlantic horseshoe crab</name>
    <dbReference type="NCBI Taxonomy" id="6850"/>
    <lineage>
        <taxon>Eukaryota</taxon>
        <taxon>Metazoa</taxon>
        <taxon>Ecdysozoa</taxon>
        <taxon>Arthropoda</taxon>
        <taxon>Chelicerata</taxon>
        <taxon>Merostomata</taxon>
        <taxon>Xiphosura</taxon>
        <taxon>Limulidae</taxon>
        <taxon>Limulus</taxon>
    </lineage>
</organism>
<dbReference type="InterPro" id="IPR011993">
    <property type="entry name" value="PH-like_dom_sf"/>
</dbReference>
<gene>
    <name evidence="4" type="primary">LOC106473258</name>
</gene>
<feature type="compositionally biased region" description="Polar residues" evidence="1">
    <location>
        <begin position="1"/>
        <end position="19"/>
    </location>
</feature>
<evidence type="ECO:0000259" key="2">
    <source>
        <dbReference type="PROSITE" id="PS50003"/>
    </source>
</evidence>
<evidence type="ECO:0000313" key="4">
    <source>
        <dbReference type="RefSeq" id="XP_013789398.2"/>
    </source>
</evidence>
<keyword evidence="3" id="KW-1185">Reference proteome</keyword>
<feature type="region of interest" description="Disordered" evidence="1">
    <location>
        <begin position="677"/>
        <end position="761"/>
    </location>
</feature>
<evidence type="ECO:0000256" key="1">
    <source>
        <dbReference type="SAM" id="MobiDB-lite"/>
    </source>
</evidence>
<dbReference type="RefSeq" id="XP_013789398.2">
    <property type="nucleotide sequence ID" value="XM_013933944.2"/>
</dbReference>
<feature type="domain" description="PH" evidence="2">
    <location>
        <begin position="47"/>
        <end position="146"/>
    </location>
</feature>
<feature type="compositionally biased region" description="Polar residues" evidence="1">
    <location>
        <begin position="406"/>
        <end position="416"/>
    </location>
</feature>
<dbReference type="PROSITE" id="PS50003">
    <property type="entry name" value="PH_DOMAIN"/>
    <property type="match status" value="1"/>
</dbReference>
<dbReference type="Gene3D" id="2.30.29.30">
    <property type="entry name" value="Pleckstrin-homology domain (PH domain)/Phosphotyrosine-binding domain (PTB)"/>
    <property type="match status" value="1"/>
</dbReference>
<feature type="compositionally biased region" description="Polar residues" evidence="1">
    <location>
        <begin position="532"/>
        <end position="551"/>
    </location>
</feature>
<dbReference type="PANTHER" id="PTHR12752:SF9">
    <property type="entry name" value="KRAMER, ISOFORM I"/>
    <property type="match status" value="1"/>
</dbReference>
<dbReference type="CDD" id="cd13248">
    <property type="entry name" value="PH_PEPP1_2_3"/>
    <property type="match status" value="1"/>
</dbReference>
<protein>
    <submittedName>
        <fullName evidence="4">Uncharacterized protein LOC106473258</fullName>
    </submittedName>
</protein>
<sequence length="969" mass="110865">MNKSIQTSPQTMSVNSDSPAASDRKHYSKRSYGYIRPPNIQRDSQSQVTLKGWLFRLEGGALRQWRRRWFVLTDYCLFYYRDSEENKLLGSVILPSYRISPCSANDKITRKYAFKAEHSNMKTYFFAVESREVMIQWMNALCLATIMQTFTRSHHSTDQLSVPPTPGLDEEDSGFVSYQSRKHHDRDDPRATLDSSFASAQSTLDFSRDIDGNIVTNDGASDSGFVSSHYGSQSGIPYTVYTRGRTGQIYYAAAPPKPKRLHASYTILPQCVPDLVPPQEINLGRGKFVPLRDYESFYELEKNEISSRKYDNWKGNYNNWTSEGGKYHQPQPQLYLPMSAALKKTPGSQSRLQSERDYENAAIYRDSVEPVSSIPRQPPLIRRHSDIFGDSMTGYDQQVQEMPITSGGTNHPSESQTRVEKFNQDTYDREARDPACVYDVCDSRILGNMAGNTYHRTKTESNYQANPNLKGHQYQNQVIGSLYQGSGNNSEQQVLNRQVREADNSRGIVSARPVFINENIYVPFDADHKESSVSVSQHGTGSSNGQESQSKYLHEESMKRLLEWKERMLLSPVAKSNNLEETKNVEPAASSGSPGMPPPRPPLPEEYCHEMLQNLELHEIQQTLQELQLQSNGIKTAVSPAQFPAPKLDDNTLASDITRKPRRLSYGEVELQIHRHMRKAIGGRRDNDKSQKSSRTPYRSNEHYRSTSALNRLATSYSSDDEESPSSSSNIRGNYRPKVRRASWRGKSSSHHKAIGRVSMSDSELHVHRSSTICRLLQYSSGLTSKHKNISVSAGGMLEKSHEELVVFLIQLRQNQRQLFKAQQQCHLQLAKEQRLLQMNSRENEHKRNYMTLCQQIEKLQEEEKHIRPLVNLVENLVKLGSLKSSTESNPESPSRLDRVRIQKYIPSEKMLEFAHHLQERQRLRGEIESIETASFDHEGLEEKLSRLYQLNYLVQEEYSQFVSIQKDE</sequence>
<feature type="non-terminal residue" evidence="4">
    <location>
        <position position="969"/>
    </location>
</feature>
<proteinExistence type="predicted"/>
<dbReference type="SMART" id="SM00233">
    <property type="entry name" value="PH"/>
    <property type="match status" value="1"/>
</dbReference>
<feature type="compositionally biased region" description="Polar residues" evidence="1">
    <location>
        <begin position="706"/>
        <end position="715"/>
    </location>
</feature>
<dbReference type="Proteomes" id="UP000694941">
    <property type="component" value="Unplaced"/>
</dbReference>
<dbReference type="InterPro" id="IPR040392">
    <property type="entry name" value="PKHA4-7_PH"/>
</dbReference>
<accession>A0ABM1BVC8</accession>
<dbReference type="GeneID" id="106473258"/>
<feature type="region of interest" description="Disordered" evidence="1">
    <location>
        <begin position="402"/>
        <end position="425"/>
    </location>
</feature>
<feature type="compositionally biased region" description="Basic residues" evidence="1">
    <location>
        <begin position="735"/>
        <end position="755"/>
    </location>
</feature>
<feature type="region of interest" description="Disordered" evidence="1">
    <location>
        <begin position="1"/>
        <end position="26"/>
    </location>
</feature>
<evidence type="ECO:0000313" key="3">
    <source>
        <dbReference type="Proteomes" id="UP000694941"/>
    </source>
</evidence>
<reference evidence="4" key="1">
    <citation type="submission" date="2025-08" db="UniProtKB">
        <authorList>
            <consortium name="RefSeq"/>
        </authorList>
    </citation>
    <scope>IDENTIFICATION</scope>
    <source>
        <tissue evidence="4">Muscle</tissue>
    </source>
</reference>
<feature type="region of interest" description="Disordered" evidence="1">
    <location>
        <begin position="531"/>
        <end position="554"/>
    </location>
</feature>
<dbReference type="Pfam" id="PF00169">
    <property type="entry name" value="PH"/>
    <property type="match status" value="1"/>
</dbReference>
<feature type="region of interest" description="Disordered" evidence="1">
    <location>
        <begin position="575"/>
        <end position="606"/>
    </location>
</feature>
<dbReference type="PANTHER" id="PTHR12752">
    <property type="entry name" value="PHOSPHOINOSITOL 3-PHOSPHATE-BINDING PROTEIN"/>
    <property type="match status" value="1"/>
</dbReference>
<dbReference type="SUPFAM" id="SSF50729">
    <property type="entry name" value="PH domain-like"/>
    <property type="match status" value="1"/>
</dbReference>
<feature type="compositionally biased region" description="Pro residues" evidence="1">
    <location>
        <begin position="595"/>
        <end position="604"/>
    </location>
</feature>
<dbReference type="InterPro" id="IPR001849">
    <property type="entry name" value="PH_domain"/>
</dbReference>